<protein>
    <submittedName>
        <fullName evidence="2">Uncharacterized protein</fullName>
    </submittedName>
</protein>
<evidence type="ECO:0000313" key="2">
    <source>
        <dbReference type="EMBL" id="KNC24783.1"/>
    </source>
</evidence>
<keyword evidence="1" id="KW-0472">Membrane</keyword>
<keyword evidence="1" id="KW-1133">Transmembrane helix</keyword>
<proteinExistence type="predicted"/>
<keyword evidence="1" id="KW-0812">Transmembrane</keyword>
<reference evidence="2 3" key="1">
    <citation type="journal article" date="2015" name="Nat. Commun.">
        <title>Lucilia cuprina genome unlocks parasitic fly biology to underpin future interventions.</title>
        <authorList>
            <person name="Anstead C.A."/>
            <person name="Korhonen P.K."/>
            <person name="Young N.D."/>
            <person name="Hall R.S."/>
            <person name="Jex A.R."/>
            <person name="Murali S.C."/>
            <person name="Hughes D.S."/>
            <person name="Lee S.F."/>
            <person name="Perry T."/>
            <person name="Stroehlein A.J."/>
            <person name="Ansell B.R."/>
            <person name="Breugelmans B."/>
            <person name="Hofmann A."/>
            <person name="Qu J."/>
            <person name="Dugan S."/>
            <person name="Lee S.L."/>
            <person name="Chao H."/>
            <person name="Dinh H."/>
            <person name="Han Y."/>
            <person name="Doddapaneni H.V."/>
            <person name="Worley K.C."/>
            <person name="Muzny D.M."/>
            <person name="Ioannidis P."/>
            <person name="Waterhouse R.M."/>
            <person name="Zdobnov E.M."/>
            <person name="James P.J."/>
            <person name="Bagnall N.H."/>
            <person name="Kotze A.C."/>
            <person name="Gibbs R.A."/>
            <person name="Richards S."/>
            <person name="Batterham P."/>
            <person name="Gasser R.B."/>
        </authorList>
    </citation>
    <scope>NUCLEOTIDE SEQUENCE [LARGE SCALE GENOMIC DNA]</scope>
    <source>
        <strain evidence="2 3">LS</strain>
        <tissue evidence="2">Full body</tissue>
    </source>
</reference>
<sequence>MTSNATTCICCYFTYVVVVNDQVCSRVQLTRLREYWLDLTSSSTIQHVQKSQGLLPEARVFACVPAKACAADEVLATTGKNFSLRSAMLSPEGHKLFMYVSVLLANTKKKISIDQILVTNLLSKQQCDLASLYLYNLISMIILLFIALITIHTDCATVGGSRRIT</sequence>
<comment type="caution">
    <text evidence="2">The sequence shown here is derived from an EMBL/GenBank/DDBJ whole genome shotgun (WGS) entry which is preliminary data.</text>
</comment>
<feature type="transmembrane region" description="Helical" evidence="1">
    <location>
        <begin position="132"/>
        <end position="153"/>
    </location>
</feature>
<gene>
    <name evidence="2" type="ORF">FF38_05270</name>
</gene>
<dbReference type="AlphaFoldDB" id="A0A0L0BXL0"/>
<keyword evidence="3" id="KW-1185">Reference proteome</keyword>
<evidence type="ECO:0000256" key="1">
    <source>
        <dbReference type="SAM" id="Phobius"/>
    </source>
</evidence>
<name>A0A0L0BXL0_LUCCU</name>
<dbReference type="EMBL" id="JRES01001173">
    <property type="protein sequence ID" value="KNC24783.1"/>
    <property type="molecule type" value="Genomic_DNA"/>
</dbReference>
<accession>A0A0L0BXL0</accession>
<organism evidence="2 3">
    <name type="scientific">Lucilia cuprina</name>
    <name type="common">Green bottle fly</name>
    <name type="synonym">Australian sheep blowfly</name>
    <dbReference type="NCBI Taxonomy" id="7375"/>
    <lineage>
        <taxon>Eukaryota</taxon>
        <taxon>Metazoa</taxon>
        <taxon>Ecdysozoa</taxon>
        <taxon>Arthropoda</taxon>
        <taxon>Hexapoda</taxon>
        <taxon>Insecta</taxon>
        <taxon>Pterygota</taxon>
        <taxon>Neoptera</taxon>
        <taxon>Endopterygota</taxon>
        <taxon>Diptera</taxon>
        <taxon>Brachycera</taxon>
        <taxon>Muscomorpha</taxon>
        <taxon>Oestroidea</taxon>
        <taxon>Calliphoridae</taxon>
        <taxon>Luciliinae</taxon>
        <taxon>Lucilia</taxon>
    </lineage>
</organism>
<dbReference type="Proteomes" id="UP000037069">
    <property type="component" value="Unassembled WGS sequence"/>
</dbReference>
<evidence type="ECO:0000313" key="3">
    <source>
        <dbReference type="Proteomes" id="UP000037069"/>
    </source>
</evidence>